<evidence type="ECO:0000313" key="4">
    <source>
        <dbReference type="EMBL" id="ORV14707.1"/>
    </source>
</evidence>
<dbReference type="PANTHER" id="PTHR39428">
    <property type="entry name" value="F420H(2)-DEPENDENT QUINONE REDUCTASE RV1261C"/>
    <property type="match status" value="1"/>
</dbReference>
<dbReference type="EMBL" id="PDKV01000027">
    <property type="protein sequence ID" value="PIB76442.1"/>
    <property type="molecule type" value="Genomic_DNA"/>
</dbReference>
<gene>
    <name evidence="4" type="ORF">AWB95_08770</name>
    <name evidence="5" type="ORF">CQY23_18615</name>
</gene>
<evidence type="ECO:0000313" key="7">
    <source>
        <dbReference type="Proteomes" id="UP000230971"/>
    </source>
</evidence>
<dbReference type="GO" id="GO:0005886">
    <property type="term" value="C:plasma membrane"/>
    <property type="evidence" value="ECO:0007669"/>
    <property type="project" value="TreeGrafter"/>
</dbReference>
<reference evidence="4 6" key="1">
    <citation type="submission" date="2016-01" db="EMBL/GenBank/DDBJ databases">
        <title>The new phylogeny of the genus Mycobacterium.</title>
        <authorList>
            <person name="Tarcisio F."/>
            <person name="Conor M."/>
            <person name="Antonella G."/>
            <person name="Elisabetta G."/>
            <person name="Giulia F.S."/>
            <person name="Sara T."/>
            <person name="Anna F."/>
            <person name="Clotilde B."/>
            <person name="Roberto B."/>
            <person name="Veronica D.S."/>
            <person name="Fabio R."/>
            <person name="Monica P."/>
            <person name="Olivier J."/>
            <person name="Enrico T."/>
            <person name="Nicola S."/>
        </authorList>
    </citation>
    <scope>NUCLEOTIDE SEQUENCE [LARGE SCALE GENOMIC DNA]</scope>
    <source>
        <strain evidence="4 6">DSM 44243</strain>
    </source>
</reference>
<dbReference type="Gene3D" id="2.30.110.10">
    <property type="entry name" value="Electron Transport, Fmn-binding Protein, Chain A"/>
    <property type="match status" value="1"/>
</dbReference>
<dbReference type="Proteomes" id="UP000193907">
    <property type="component" value="Unassembled WGS sequence"/>
</dbReference>
<evidence type="ECO:0000313" key="5">
    <source>
        <dbReference type="EMBL" id="PIB76442.1"/>
    </source>
</evidence>
<comment type="similarity">
    <text evidence="1">Belongs to the F420H(2)-dependent quinone reductase family.</text>
</comment>
<dbReference type="OrthoDB" id="8225825at2"/>
<dbReference type="InterPro" id="IPR004378">
    <property type="entry name" value="F420H2_quin_Rdtase"/>
</dbReference>
<protein>
    <submittedName>
        <fullName evidence="4 5">Nitroreductase</fullName>
    </submittedName>
</protein>
<accession>A0A1X1RSB5</accession>
<dbReference type="GO" id="GO:0070967">
    <property type="term" value="F:coenzyme F420 binding"/>
    <property type="evidence" value="ECO:0007669"/>
    <property type="project" value="TreeGrafter"/>
</dbReference>
<dbReference type="Pfam" id="PF04075">
    <property type="entry name" value="F420H2_quin_red"/>
    <property type="match status" value="1"/>
</dbReference>
<sequence>MSGHTINGIPRVDPRAPRAAWKRAMLALVATKPGAAIHRALAAPLDAPLMRLTRGRVSLAAGAMPLVVLTSTGARSGQRRETPLGYFTDGDDVILVASNYGDTRHPAWYHNLLAHPECELHVGEHGGRFVAREATGADRDRLFDLAVNFYPGYAKYAERTDGVRTIRLMRLTPAG</sequence>
<dbReference type="AlphaFoldDB" id="A0A1X1RSB5"/>
<dbReference type="SUPFAM" id="SSF50475">
    <property type="entry name" value="FMN-binding split barrel"/>
    <property type="match status" value="1"/>
</dbReference>
<evidence type="ECO:0000256" key="1">
    <source>
        <dbReference type="ARBA" id="ARBA00008710"/>
    </source>
</evidence>
<dbReference type="InterPro" id="IPR012349">
    <property type="entry name" value="Split_barrel_FMN-bd"/>
</dbReference>
<comment type="catalytic activity">
    <reaction evidence="3">
        <text>oxidized coenzyme F420-(gamma-L-Glu)(n) + a quinol + H(+) = reduced coenzyme F420-(gamma-L-Glu)(n) + a quinone</text>
        <dbReference type="Rhea" id="RHEA:39663"/>
        <dbReference type="Rhea" id="RHEA-COMP:12939"/>
        <dbReference type="Rhea" id="RHEA-COMP:14378"/>
        <dbReference type="ChEBI" id="CHEBI:15378"/>
        <dbReference type="ChEBI" id="CHEBI:24646"/>
        <dbReference type="ChEBI" id="CHEBI:132124"/>
        <dbReference type="ChEBI" id="CHEBI:133980"/>
        <dbReference type="ChEBI" id="CHEBI:139511"/>
    </reaction>
</comment>
<dbReference type="STRING" id="28045.AWB95_08770"/>
<comment type="caution">
    <text evidence="4">The sequence shown here is derived from an EMBL/GenBank/DDBJ whole genome shotgun (WGS) entry which is preliminary data.</text>
</comment>
<dbReference type="PANTHER" id="PTHR39428:SF1">
    <property type="entry name" value="F420H(2)-DEPENDENT QUINONE REDUCTASE RV1261C"/>
    <property type="match status" value="1"/>
</dbReference>
<proteinExistence type="inferred from homology"/>
<dbReference type="RefSeq" id="WP_062540594.1">
    <property type="nucleotide sequence ID" value="NZ_BBUN01000236.1"/>
</dbReference>
<evidence type="ECO:0000256" key="3">
    <source>
        <dbReference type="ARBA" id="ARBA00049106"/>
    </source>
</evidence>
<name>A0A1X1RSB5_MYCCE</name>
<dbReference type="NCBIfam" id="TIGR00026">
    <property type="entry name" value="hi_GC_TIGR00026"/>
    <property type="match status" value="1"/>
</dbReference>
<evidence type="ECO:0000256" key="2">
    <source>
        <dbReference type="ARBA" id="ARBA00023002"/>
    </source>
</evidence>
<evidence type="ECO:0000313" key="6">
    <source>
        <dbReference type="Proteomes" id="UP000193907"/>
    </source>
</evidence>
<dbReference type="GO" id="GO:0016491">
    <property type="term" value="F:oxidoreductase activity"/>
    <property type="evidence" value="ECO:0007669"/>
    <property type="project" value="UniProtKB-KW"/>
</dbReference>
<keyword evidence="2" id="KW-0560">Oxidoreductase</keyword>
<dbReference type="EMBL" id="LQOM01000024">
    <property type="protein sequence ID" value="ORV14707.1"/>
    <property type="molecule type" value="Genomic_DNA"/>
</dbReference>
<reference evidence="5 7" key="2">
    <citation type="journal article" date="2017" name="Infect. Genet. Evol.">
        <title>The new phylogeny of the genus Mycobacterium: The old and the news.</title>
        <authorList>
            <person name="Tortoli E."/>
            <person name="Fedrizzi T."/>
            <person name="Meehan C.J."/>
            <person name="Trovato A."/>
            <person name="Grottola A."/>
            <person name="Giacobazzi E."/>
            <person name="Serpini G.F."/>
            <person name="Tagliazucchi S."/>
            <person name="Fabio A."/>
            <person name="Bettua C."/>
            <person name="Bertorelli R."/>
            <person name="Frascaro F."/>
            <person name="De Sanctis V."/>
            <person name="Pecorari M."/>
            <person name="Jousson O."/>
            <person name="Segata N."/>
            <person name="Cirillo D.M."/>
        </authorList>
    </citation>
    <scope>NUCLEOTIDE SEQUENCE [LARGE SCALE GENOMIC DNA]</scope>
    <source>
        <strain evidence="5 7">NCTC 12882</strain>
    </source>
</reference>
<organism evidence="4 6">
    <name type="scientific">Mycobacterium celatum</name>
    <dbReference type="NCBI Taxonomy" id="28045"/>
    <lineage>
        <taxon>Bacteria</taxon>
        <taxon>Bacillati</taxon>
        <taxon>Actinomycetota</taxon>
        <taxon>Actinomycetes</taxon>
        <taxon>Mycobacteriales</taxon>
        <taxon>Mycobacteriaceae</taxon>
        <taxon>Mycobacterium</taxon>
    </lineage>
</organism>
<keyword evidence="6" id="KW-1185">Reference proteome</keyword>
<dbReference type="Proteomes" id="UP000230971">
    <property type="component" value="Unassembled WGS sequence"/>
</dbReference>